<dbReference type="Proteomes" id="UP000007797">
    <property type="component" value="Unassembled WGS sequence"/>
</dbReference>
<keyword evidence="2" id="KW-0677">Repeat</keyword>
<dbReference type="KEGG" id="dfa:DFA_03994"/>
<keyword evidence="1" id="KW-0853">WD repeat</keyword>
<proteinExistence type="predicted"/>
<dbReference type="Pfam" id="PF21032">
    <property type="entry name" value="PROPPIN"/>
    <property type="match status" value="1"/>
</dbReference>
<protein>
    <submittedName>
        <fullName evidence="3">WD repeat domain phosphoinositide-interacting protein 2</fullName>
    </submittedName>
</protein>
<dbReference type="RefSeq" id="XP_004366404.1">
    <property type="nucleotide sequence ID" value="XM_004366347.1"/>
</dbReference>
<keyword evidence="4" id="KW-1185">Reference proteome</keyword>
<reference evidence="4" key="1">
    <citation type="journal article" date="2011" name="Genome Res.">
        <title>Phylogeny-wide analysis of social amoeba genomes highlights ancient origins for complex intercellular communication.</title>
        <authorList>
            <person name="Heidel A.J."/>
            <person name="Lawal H.M."/>
            <person name="Felder M."/>
            <person name="Schilde C."/>
            <person name="Helps N.R."/>
            <person name="Tunggal B."/>
            <person name="Rivero F."/>
            <person name="John U."/>
            <person name="Schleicher M."/>
            <person name="Eichinger L."/>
            <person name="Platzer M."/>
            <person name="Noegel A.A."/>
            <person name="Schaap P."/>
            <person name="Gloeckner G."/>
        </authorList>
    </citation>
    <scope>NUCLEOTIDE SEQUENCE [LARGE SCALE GENOMIC DNA]</scope>
    <source>
        <strain evidence="4">SH3</strain>
    </source>
</reference>
<evidence type="ECO:0000256" key="1">
    <source>
        <dbReference type="ARBA" id="ARBA00022574"/>
    </source>
</evidence>
<dbReference type="GeneID" id="14870631"/>
<evidence type="ECO:0000313" key="4">
    <source>
        <dbReference type="Proteomes" id="UP000007797"/>
    </source>
</evidence>
<organism evidence="3 4">
    <name type="scientific">Cavenderia fasciculata</name>
    <name type="common">Slime mold</name>
    <name type="synonym">Dictyostelium fasciculatum</name>
    <dbReference type="NCBI Taxonomy" id="261658"/>
    <lineage>
        <taxon>Eukaryota</taxon>
        <taxon>Amoebozoa</taxon>
        <taxon>Evosea</taxon>
        <taxon>Eumycetozoa</taxon>
        <taxon>Dictyostelia</taxon>
        <taxon>Acytosteliales</taxon>
        <taxon>Cavenderiaceae</taxon>
        <taxon>Cavenderia</taxon>
    </lineage>
</organism>
<accession>F4Q0Z9</accession>
<dbReference type="STRING" id="1054147.F4Q0Z9"/>
<dbReference type="OMA" id="YAYEINS"/>
<name>F4Q0Z9_CACFS</name>
<evidence type="ECO:0000313" key="3">
    <source>
        <dbReference type="EMBL" id="EGG18500.1"/>
    </source>
</evidence>
<dbReference type="EMBL" id="GL883018">
    <property type="protein sequence ID" value="EGG18500.1"/>
    <property type="molecule type" value="Genomic_DNA"/>
</dbReference>
<dbReference type="OrthoDB" id="1667587at2759"/>
<gene>
    <name evidence="3" type="ORF">DFA_03994</name>
</gene>
<dbReference type="PANTHER" id="PTHR11227">
    <property type="entry name" value="WD-REPEAT PROTEIN INTERACTING WITH PHOSPHOINOSIDES WIPI -RELATED"/>
    <property type="match status" value="1"/>
</dbReference>
<dbReference type="AlphaFoldDB" id="F4Q0Z9"/>
<sequence>MYLVGGKYKSGILFANFNQDFSCISVGTPEGFKIFNSEPYSLVYNQSNGGAGMIEMLFSTSLVSIVGSGEGGSSQRRLLINNIKTDTTICDLNFVTTILAVKMNRKR</sequence>
<dbReference type="InterPro" id="IPR048720">
    <property type="entry name" value="PROPPIN"/>
</dbReference>
<evidence type="ECO:0000256" key="2">
    <source>
        <dbReference type="ARBA" id="ARBA00022737"/>
    </source>
</evidence>